<keyword evidence="2" id="KW-1185">Reference proteome</keyword>
<proteinExistence type="predicted"/>
<evidence type="ECO:0000313" key="1">
    <source>
        <dbReference type="EMBL" id="KAI8670719.1"/>
    </source>
</evidence>
<comment type="caution">
    <text evidence="1">The sequence shown here is derived from an EMBL/GenBank/DDBJ whole genome shotgun (WGS) entry which is preliminary data.</text>
</comment>
<accession>A0ACC0R0H8</accession>
<dbReference type="Proteomes" id="UP001065298">
    <property type="component" value="Chromosome 4"/>
</dbReference>
<reference evidence="1" key="1">
    <citation type="submission" date="2022-06" db="EMBL/GenBank/DDBJ databases">
        <title>Fusarium solani species complex genomes reveal bases of compartmentalisation and animal pathogenesis.</title>
        <authorList>
            <person name="Tsai I.J."/>
        </authorList>
    </citation>
    <scope>NUCLEOTIDE SEQUENCE</scope>
    <source>
        <strain evidence="1">Fu6.1</strain>
    </source>
</reference>
<protein>
    <submittedName>
        <fullName evidence="1">Uncharacterized protein</fullName>
    </submittedName>
</protein>
<dbReference type="EMBL" id="CM046506">
    <property type="protein sequence ID" value="KAI8670719.1"/>
    <property type="molecule type" value="Genomic_DNA"/>
</dbReference>
<sequence length="161" mass="18113">MPSAAFRPDILKLLGWENWDPLRDEAMANLARKRRIWAEQAEERAAILERDIPPPLFDMSIYASLRHGNRTKFNLDDQKDFGLRKSHGDQDDVDKARSSDSAEDSDSSVDDSDEAQESEGSSDEGGDEEDSEDDDDGDDDEDGESSSEEDDEGDKKTQLRK</sequence>
<gene>
    <name evidence="1" type="ORF">NCS57_00544700</name>
</gene>
<name>A0ACC0R0H8_9HYPO</name>
<organism evidence="1 2">
    <name type="scientific">Fusarium keratoplasticum</name>
    <dbReference type="NCBI Taxonomy" id="1328300"/>
    <lineage>
        <taxon>Eukaryota</taxon>
        <taxon>Fungi</taxon>
        <taxon>Dikarya</taxon>
        <taxon>Ascomycota</taxon>
        <taxon>Pezizomycotina</taxon>
        <taxon>Sordariomycetes</taxon>
        <taxon>Hypocreomycetidae</taxon>
        <taxon>Hypocreales</taxon>
        <taxon>Nectriaceae</taxon>
        <taxon>Fusarium</taxon>
        <taxon>Fusarium solani species complex</taxon>
    </lineage>
</organism>
<evidence type="ECO:0000313" key="2">
    <source>
        <dbReference type="Proteomes" id="UP001065298"/>
    </source>
</evidence>